<organism evidence="1 2">
    <name type="scientific">Exocentrus adspersus</name>
    <dbReference type="NCBI Taxonomy" id="1586481"/>
    <lineage>
        <taxon>Eukaryota</taxon>
        <taxon>Metazoa</taxon>
        <taxon>Ecdysozoa</taxon>
        <taxon>Arthropoda</taxon>
        <taxon>Hexapoda</taxon>
        <taxon>Insecta</taxon>
        <taxon>Pterygota</taxon>
        <taxon>Neoptera</taxon>
        <taxon>Endopterygota</taxon>
        <taxon>Coleoptera</taxon>
        <taxon>Polyphaga</taxon>
        <taxon>Cucujiformia</taxon>
        <taxon>Chrysomeloidea</taxon>
        <taxon>Cerambycidae</taxon>
        <taxon>Lamiinae</taxon>
        <taxon>Acanthocinini</taxon>
        <taxon>Exocentrus</taxon>
    </lineage>
</organism>
<protein>
    <recommendedName>
        <fullName evidence="3">Gamma-glutamylcyclotransferase AIG2-like domain-containing protein</fullName>
    </recommendedName>
</protein>
<comment type="caution">
    <text evidence="1">The sequence shown here is derived from an EMBL/GenBank/DDBJ whole genome shotgun (WGS) entry which is preliminary data.</text>
</comment>
<keyword evidence="2" id="KW-1185">Reference proteome</keyword>
<dbReference type="GO" id="GO:0009235">
    <property type="term" value="P:cobalamin metabolic process"/>
    <property type="evidence" value="ECO:0007669"/>
    <property type="project" value="InterPro"/>
</dbReference>
<sequence length="112" mass="12801">MDFLYFYGAISDLPGMIHKLQLKPGDELVMEQIDDVTTYVNDVNHQNMICHIQSCPTVLRKTVADLFPNHTVEDHSVLSVITITLKPNIKRMRTNKELETEKIAQTVCRSLS</sequence>
<dbReference type="InterPro" id="IPR019362">
    <property type="entry name" value="MMADHC"/>
</dbReference>
<dbReference type="Pfam" id="PF10229">
    <property type="entry name" value="MMADHC"/>
    <property type="match status" value="1"/>
</dbReference>
<dbReference type="AlphaFoldDB" id="A0AAV8V5B6"/>
<proteinExistence type="predicted"/>
<gene>
    <name evidence="1" type="ORF">NQ315_016782</name>
</gene>
<evidence type="ECO:0000313" key="1">
    <source>
        <dbReference type="EMBL" id="KAJ8909292.1"/>
    </source>
</evidence>
<evidence type="ECO:0000313" key="2">
    <source>
        <dbReference type="Proteomes" id="UP001159042"/>
    </source>
</evidence>
<dbReference type="Proteomes" id="UP001159042">
    <property type="component" value="Unassembled WGS sequence"/>
</dbReference>
<name>A0AAV8V5B6_9CUCU</name>
<evidence type="ECO:0008006" key="3">
    <source>
        <dbReference type="Google" id="ProtNLM"/>
    </source>
</evidence>
<dbReference type="EMBL" id="JANEYG010000675">
    <property type="protein sequence ID" value="KAJ8909292.1"/>
    <property type="molecule type" value="Genomic_DNA"/>
</dbReference>
<reference evidence="1 2" key="1">
    <citation type="journal article" date="2023" name="Insect Mol. Biol.">
        <title>Genome sequencing provides insights into the evolution of gene families encoding plant cell wall-degrading enzymes in longhorned beetles.</title>
        <authorList>
            <person name="Shin N.R."/>
            <person name="Okamura Y."/>
            <person name="Kirsch R."/>
            <person name="Pauchet Y."/>
        </authorList>
    </citation>
    <scope>NUCLEOTIDE SEQUENCE [LARGE SCALE GENOMIC DNA]</scope>
    <source>
        <strain evidence="1">EAD_L_NR</strain>
    </source>
</reference>
<accession>A0AAV8V5B6</accession>